<protein>
    <submittedName>
        <fullName evidence="2">Uncharacterized protein</fullName>
    </submittedName>
</protein>
<dbReference type="GeneID" id="37044228"/>
<dbReference type="RefSeq" id="XP_025375385.1">
    <property type="nucleotide sequence ID" value="XM_025522312.1"/>
</dbReference>
<dbReference type="InParanoid" id="A0A316YFJ5"/>
<dbReference type="Proteomes" id="UP000245768">
    <property type="component" value="Unassembled WGS sequence"/>
</dbReference>
<dbReference type="EMBL" id="KZ819638">
    <property type="protein sequence ID" value="PWN88187.1"/>
    <property type="molecule type" value="Genomic_DNA"/>
</dbReference>
<keyword evidence="3" id="KW-1185">Reference proteome</keyword>
<organism evidence="2 3">
    <name type="scientific">Acaromyces ingoldii</name>
    <dbReference type="NCBI Taxonomy" id="215250"/>
    <lineage>
        <taxon>Eukaryota</taxon>
        <taxon>Fungi</taxon>
        <taxon>Dikarya</taxon>
        <taxon>Basidiomycota</taxon>
        <taxon>Ustilaginomycotina</taxon>
        <taxon>Exobasidiomycetes</taxon>
        <taxon>Exobasidiales</taxon>
        <taxon>Cryptobasidiaceae</taxon>
        <taxon>Acaromyces</taxon>
    </lineage>
</organism>
<evidence type="ECO:0000313" key="3">
    <source>
        <dbReference type="Proteomes" id="UP000245768"/>
    </source>
</evidence>
<accession>A0A316YFJ5</accession>
<feature type="compositionally biased region" description="Polar residues" evidence="1">
    <location>
        <begin position="52"/>
        <end position="76"/>
    </location>
</feature>
<proteinExistence type="predicted"/>
<evidence type="ECO:0000256" key="1">
    <source>
        <dbReference type="SAM" id="MobiDB-lite"/>
    </source>
</evidence>
<reference evidence="2 3" key="1">
    <citation type="journal article" date="2018" name="Mol. Biol. Evol.">
        <title>Broad Genomic Sampling Reveals a Smut Pathogenic Ancestry of the Fungal Clade Ustilaginomycotina.</title>
        <authorList>
            <person name="Kijpornyongpan T."/>
            <person name="Mondo S.J."/>
            <person name="Barry K."/>
            <person name="Sandor L."/>
            <person name="Lee J."/>
            <person name="Lipzen A."/>
            <person name="Pangilinan J."/>
            <person name="LaButti K."/>
            <person name="Hainaut M."/>
            <person name="Henrissat B."/>
            <person name="Grigoriev I.V."/>
            <person name="Spatafora J.W."/>
            <person name="Aime M.C."/>
        </authorList>
    </citation>
    <scope>NUCLEOTIDE SEQUENCE [LARGE SCALE GENOMIC DNA]</scope>
    <source>
        <strain evidence="2 3">MCA 4198</strain>
    </source>
</reference>
<sequence length="76" mass="8154">MPGLILNGEVIDSKSTKVRRGEAMSETADGMGFETRDRPRFTSHHAHAKSAPSFSKSQAAKKSYQTQAISGSVASE</sequence>
<feature type="region of interest" description="Disordered" evidence="1">
    <location>
        <begin position="15"/>
        <end position="76"/>
    </location>
</feature>
<gene>
    <name evidence="2" type="ORF">FA10DRAFT_268401</name>
</gene>
<evidence type="ECO:0000313" key="2">
    <source>
        <dbReference type="EMBL" id="PWN88187.1"/>
    </source>
</evidence>
<name>A0A316YFJ5_9BASI</name>
<dbReference type="AlphaFoldDB" id="A0A316YFJ5"/>